<dbReference type="InterPro" id="IPR019646">
    <property type="entry name" value="Aminoglyc_AdlTrfase"/>
</dbReference>
<proteinExistence type="predicted"/>
<organism evidence="1 2">
    <name type="scientific">Alicyclobacillus mengziensis</name>
    <dbReference type="NCBI Taxonomy" id="2931921"/>
    <lineage>
        <taxon>Bacteria</taxon>
        <taxon>Bacillati</taxon>
        <taxon>Bacillota</taxon>
        <taxon>Bacilli</taxon>
        <taxon>Bacillales</taxon>
        <taxon>Alicyclobacillaceae</taxon>
        <taxon>Alicyclobacillus</taxon>
    </lineage>
</organism>
<dbReference type="EMBL" id="CP071182">
    <property type="protein sequence ID" value="QSO47363.1"/>
    <property type="molecule type" value="Genomic_DNA"/>
</dbReference>
<dbReference type="Pfam" id="PF10706">
    <property type="entry name" value="Aminoglyc_resit"/>
    <property type="match status" value="1"/>
</dbReference>
<accession>A0A9X7W108</accession>
<keyword evidence="2" id="KW-1185">Reference proteome</keyword>
<reference evidence="1 2" key="1">
    <citation type="submission" date="2021-02" db="EMBL/GenBank/DDBJ databases">
        <title>Alicyclobacillus curvatus sp. nov. and Alicyclobacillus mengziensis sp. nov., two acidophilic bacteria isolated from acid mine drainage.</title>
        <authorList>
            <person name="Huang Y."/>
        </authorList>
    </citation>
    <scope>NUCLEOTIDE SEQUENCE [LARGE SCALE GENOMIC DNA]</scope>
    <source>
        <strain evidence="1 2">S30H14</strain>
    </source>
</reference>
<evidence type="ECO:0000313" key="2">
    <source>
        <dbReference type="Proteomes" id="UP000663505"/>
    </source>
</evidence>
<dbReference type="AlphaFoldDB" id="A0A9X7W108"/>
<dbReference type="SUPFAM" id="SSF81301">
    <property type="entry name" value="Nucleotidyltransferase"/>
    <property type="match status" value="1"/>
</dbReference>
<sequence length="192" mass="22552">MDSEQLDSVAELMKDFQYPWLIAGGWSIDLALGAVTRQHEDVDICVFRQHVQGVLDYFSDWDIAVAIPGEHRLEPCRTVQDTSPPRFGLHLRKGEQFIEILLTDRIDDEVIFRRDPSIRMPLHDFIRMDNQGRKYVAPEWQLLFKSKEGREKDEQDFTSYISHCSEQQREWLLTALKTNNPNSKWITMLELT</sequence>
<gene>
    <name evidence="1" type="ORF">JZ786_23745</name>
</gene>
<dbReference type="InterPro" id="IPR043519">
    <property type="entry name" value="NT_sf"/>
</dbReference>
<dbReference type="Proteomes" id="UP000663505">
    <property type="component" value="Chromosome"/>
</dbReference>
<dbReference type="Gene3D" id="3.30.460.40">
    <property type="match status" value="1"/>
</dbReference>
<evidence type="ECO:0000313" key="1">
    <source>
        <dbReference type="EMBL" id="QSO47363.1"/>
    </source>
</evidence>
<dbReference type="RefSeq" id="WP_206656716.1">
    <property type="nucleotide sequence ID" value="NZ_CP071182.1"/>
</dbReference>
<name>A0A9X7W108_9BACL</name>
<protein>
    <recommendedName>
        <fullName evidence="3">Aminoglycoside-2''-adenylyltransferase</fullName>
    </recommendedName>
</protein>
<evidence type="ECO:0008006" key="3">
    <source>
        <dbReference type="Google" id="ProtNLM"/>
    </source>
</evidence>
<dbReference type="KEGG" id="afx:JZ786_23745"/>